<feature type="compositionally biased region" description="Basic and acidic residues" evidence="1">
    <location>
        <begin position="238"/>
        <end position="247"/>
    </location>
</feature>
<feature type="region of interest" description="Disordered" evidence="1">
    <location>
        <begin position="187"/>
        <end position="257"/>
    </location>
</feature>
<feature type="compositionally biased region" description="Low complexity" evidence="1">
    <location>
        <begin position="379"/>
        <end position="390"/>
    </location>
</feature>
<feature type="compositionally biased region" description="Polar residues" evidence="1">
    <location>
        <begin position="538"/>
        <end position="553"/>
    </location>
</feature>
<feature type="region of interest" description="Disordered" evidence="1">
    <location>
        <begin position="1"/>
        <end position="25"/>
    </location>
</feature>
<keyword evidence="3" id="KW-1185">Reference proteome</keyword>
<dbReference type="EMBL" id="MU857601">
    <property type="protein sequence ID" value="KAK4252295.1"/>
    <property type="molecule type" value="Genomic_DNA"/>
</dbReference>
<reference evidence="2" key="1">
    <citation type="journal article" date="2023" name="Mol. Phylogenet. Evol.">
        <title>Genome-scale phylogeny and comparative genomics of the fungal order Sordariales.</title>
        <authorList>
            <person name="Hensen N."/>
            <person name="Bonometti L."/>
            <person name="Westerberg I."/>
            <person name="Brannstrom I.O."/>
            <person name="Guillou S."/>
            <person name="Cros-Aarteil S."/>
            <person name="Calhoun S."/>
            <person name="Haridas S."/>
            <person name="Kuo A."/>
            <person name="Mondo S."/>
            <person name="Pangilinan J."/>
            <person name="Riley R."/>
            <person name="LaButti K."/>
            <person name="Andreopoulos B."/>
            <person name="Lipzen A."/>
            <person name="Chen C."/>
            <person name="Yan M."/>
            <person name="Daum C."/>
            <person name="Ng V."/>
            <person name="Clum A."/>
            <person name="Steindorff A."/>
            <person name="Ohm R.A."/>
            <person name="Martin F."/>
            <person name="Silar P."/>
            <person name="Natvig D.O."/>
            <person name="Lalanne C."/>
            <person name="Gautier V."/>
            <person name="Ament-Velasquez S.L."/>
            <person name="Kruys A."/>
            <person name="Hutchinson M.I."/>
            <person name="Powell A.J."/>
            <person name="Barry K."/>
            <person name="Miller A.N."/>
            <person name="Grigoriev I.V."/>
            <person name="Debuchy R."/>
            <person name="Gladieux P."/>
            <person name="Hiltunen Thoren M."/>
            <person name="Johannesson H."/>
        </authorList>
    </citation>
    <scope>NUCLEOTIDE SEQUENCE</scope>
    <source>
        <strain evidence="2">CBS 359.72</strain>
    </source>
</reference>
<feature type="region of interest" description="Disordered" evidence="1">
    <location>
        <begin position="371"/>
        <end position="390"/>
    </location>
</feature>
<feature type="compositionally biased region" description="Polar residues" evidence="1">
    <location>
        <begin position="702"/>
        <end position="719"/>
    </location>
</feature>
<proteinExistence type="predicted"/>
<protein>
    <submittedName>
        <fullName evidence="2">Uncharacterized protein</fullName>
    </submittedName>
</protein>
<feature type="compositionally biased region" description="Polar residues" evidence="1">
    <location>
        <begin position="192"/>
        <end position="205"/>
    </location>
</feature>
<reference evidence="2" key="2">
    <citation type="submission" date="2023-05" db="EMBL/GenBank/DDBJ databases">
        <authorList>
            <consortium name="Lawrence Berkeley National Laboratory"/>
            <person name="Steindorff A."/>
            <person name="Hensen N."/>
            <person name="Bonometti L."/>
            <person name="Westerberg I."/>
            <person name="Brannstrom I.O."/>
            <person name="Guillou S."/>
            <person name="Cros-Aarteil S."/>
            <person name="Calhoun S."/>
            <person name="Haridas S."/>
            <person name="Kuo A."/>
            <person name="Mondo S."/>
            <person name="Pangilinan J."/>
            <person name="Riley R."/>
            <person name="Labutti K."/>
            <person name="Andreopoulos B."/>
            <person name="Lipzen A."/>
            <person name="Chen C."/>
            <person name="Yanf M."/>
            <person name="Daum C."/>
            <person name="Ng V."/>
            <person name="Clum A."/>
            <person name="Ohm R."/>
            <person name="Martin F."/>
            <person name="Silar P."/>
            <person name="Natvig D."/>
            <person name="Lalanne C."/>
            <person name="Gautier V."/>
            <person name="Ament-Velasquez S.L."/>
            <person name="Kruys A."/>
            <person name="Hutchinson M.I."/>
            <person name="Powell A.J."/>
            <person name="Barry K."/>
            <person name="Miller A.N."/>
            <person name="Grigoriev I.V."/>
            <person name="Debuchy R."/>
            <person name="Gladieux P."/>
            <person name="Thoren M.H."/>
            <person name="Johannesson H."/>
        </authorList>
    </citation>
    <scope>NUCLEOTIDE SEQUENCE</scope>
    <source>
        <strain evidence="2">CBS 359.72</strain>
    </source>
</reference>
<organism evidence="2 3">
    <name type="scientific">Corynascus novoguineensis</name>
    <dbReference type="NCBI Taxonomy" id="1126955"/>
    <lineage>
        <taxon>Eukaryota</taxon>
        <taxon>Fungi</taxon>
        <taxon>Dikarya</taxon>
        <taxon>Ascomycota</taxon>
        <taxon>Pezizomycotina</taxon>
        <taxon>Sordariomycetes</taxon>
        <taxon>Sordariomycetidae</taxon>
        <taxon>Sordariales</taxon>
        <taxon>Chaetomiaceae</taxon>
        <taxon>Corynascus</taxon>
    </lineage>
</organism>
<feature type="region of interest" description="Disordered" evidence="1">
    <location>
        <begin position="481"/>
        <end position="510"/>
    </location>
</feature>
<feature type="region of interest" description="Disordered" evidence="1">
    <location>
        <begin position="698"/>
        <end position="719"/>
    </location>
</feature>
<comment type="caution">
    <text evidence="2">The sequence shown here is derived from an EMBL/GenBank/DDBJ whole genome shotgun (WGS) entry which is preliminary data.</text>
</comment>
<accession>A0AAN7D279</accession>
<evidence type="ECO:0000313" key="3">
    <source>
        <dbReference type="Proteomes" id="UP001303647"/>
    </source>
</evidence>
<evidence type="ECO:0000256" key="1">
    <source>
        <dbReference type="SAM" id="MobiDB-lite"/>
    </source>
</evidence>
<dbReference type="Proteomes" id="UP001303647">
    <property type="component" value="Unassembled WGS sequence"/>
</dbReference>
<gene>
    <name evidence="2" type="ORF">C7999DRAFT_10069</name>
</gene>
<sequence length="719" mass="79179">MEKAHNWKYVKSKSKGKRSAAQQKADDSAYRLQSCAVAVEAGHSSPAVPASHRSMTAAPSGGDFVLFDDQEDAVGDDDDPLCLQYDDTDAAESYLPWTSPMTRLRDNELLIERFSQTYNNMQGTANTMPSTGDGGMDPVLPDATLRVFQHYHQGDTLGADAVAIKVESPVMSLDPALPMKRKFKLFEAPIQQRGQAPTSTPSTRSNRGRKQGTGQGAPLPSRSRFPSKRGDGSGGDESSPKKMKLDPTEDFTDTTMPDIFRHAHPDMYDRNRSDKYSPCHTVHREISTLVRHLSRPAHRLQVTDRVISSFDIEDPEYQHPRAGVCRNCWQTFYDRSDFDSHLFFPCQRVSKGKREKWRVLFESFTPLPASTNTALPSAQPTQQTQEQWGQLSEHLGDTLIPDGDVDLEAARTPSTSVPSPTTLQLADPTPVGSVVGRFVSADEHDRLQREHEALRERHRQLERMTQALLIKQLVQENMKITTASGREIKPPSLAASKKGPSATSPAVSDRDSLLQHMNSQSTDVDVHAFMEEMEDTRQSLSRMNSGLSTASRSTIHRVPPSPPSRRAELPASNSGNGEMSQQVKGAVAHQSPPPSIPDSGYGTENRRSSLGDLTAGAGQQSMPRPLTPPCTAESAGENNKSGRGDGDIPWGGENPSQQTPRAHTSSTLSPQHHSQPGFMMEQDMAEYNDDSFNIFYEDNIPPTRSSPPGFTFEFSSQAE</sequence>
<feature type="compositionally biased region" description="Basic residues" evidence="1">
    <location>
        <begin position="1"/>
        <end position="18"/>
    </location>
</feature>
<feature type="compositionally biased region" description="Polar residues" evidence="1">
    <location>
        <begin position="654"/>
        <end position="674"/>
    </location>
</feature>
<name>A0AAN7D279_9PEZI</name>
<feature type="region of interest" description="Disordered" evidence="1">
    <location>
        <begin position="535"/>
        <end position="680"/>
    </location>
</feature>
<evidence type="ECO:0000313" key="2">
    <source>
        <dbReference type="EMBL" id="KAK4252295.1"/>
    </source>
</evidence>
<feature type="compositionally biased region" description="Polar residues" evidence="1">
    <location>
        <begin position="571"/>
        <end position="583"/>
    </location>
</feature>
<dbReference type="AlphaFoldDB" id="A0AAN7D279"/>